<dbReference type="EMBL" id="JAUDUY010000002">
    <property type="protein sequence ID" value="MDM9630852.1"/>
    <property type="molecule type" value="Genomic_DNA"/>
</dbReference>
<dbReference type="RefSeq" id="WP_289724216.1">
    <property type="nucleotide sequence ID" value="NZ_JAUDUY010000002.1"/>
</dbReference>
<sequence>MVIFITIFIALVVLNVLLLTFSTSLRFTFNRDAVLGQKAENTKKVYNFKSADSDLKKAI</sequence>
<accession>A0ABT7WD55</accession>
<reference evidence="1" key="1">
    <citation type="submission" date="2023-06" db="EMBL/GenBank/DDBJ databases">
        <title>Robiginitalea aurantiacus sp. nov. and Algoriphagus sediminis sp. nov., isolated from coastal sediment.</title>
        <authorList>
            <person name="Zhou Z.Y."/>
            <person name="An J."/>
            <person name="Jia Y.W."/>
            <person name="Du Z.J."/>
        </authorList>
    </citation>
    <scope>NUCLEOTIDE SEQUENCE</scope>
    <source>
        <strain evidence="1">M39</strain>
    </source>
</reference>
<dbReference type="Proteomes" id="UP001174839">
    <property type="component" value="Unassembled WGS sequence"/>
</dbReference>
<proteinExistence type="predicted"/>
<organism evidence="1 2">
    <name type="scientific">Robiginitalea aurantiaca</name>
    <dbReference type="NCBI Taxonomy" id="3056915"/>
    <lineage>
        <taxon>Bacteria</taxon>
        <taxon>Pseudomonadati</taxon>
        <taxon>Bacteroidota</taxon>
        <taxon>Flavobacteriia</taxon>
        <taxon>Flavobacteriales</taxon>
        <taxon>Flavobacteriaceae</taxon>
        <taxon>Robiginitalea</taxon>
    </lineage>
</organism>
<protein>
    <submittedName>
        <fullName evidence="1">Uncharacterized protein</fullName>
    </submittedName>
</protein>
<evidence type="ECO:0000313" key="2">
    <source>
        <dbReference type="Proteomes" id="UP001174839"/>
    </source>
</evidence>
<comment type="caution">
    <text evidence="1">The sequence shown here is derived from an EMBL/GenBank/DDBJ whole genome shotgun (WGS) entry which is preliminary data.</text>
</comment>
<gene>
    <name evidence="1" type="ORF">QU605_05185</name>
</gene>
<name>A0ABT7WD55_9FLAO</name>
<evidence type="ECO:0000313" key="1">
    <source>
        <dbReference type="EMBL" id="MDM9630852.1"/>
    </source>
</evidence>
<keyword evidence="2" id="KW-1185">Reference proteome</keyword>